<dbReference type="InterPro" id="IPR044145">
    <property type="entry name" value="IF2_II"/>
</dbReference>
<reference evidence="14" key="1">
    <citation type="submission" date="2021-02" db="EMBL/GenBank/DDBJ databases">
        <title>Thiocyanate and organic carbon inputs drive convergent selection for specific autotrophic Afipia and Thiobacillus strains within complex microbiomes.</title>
        <authorList>
            <person name="Huddy R.J."/>
            <person name="Sachdeva R."/>
            <person name="Kadzinga F."/>
            <person name="Kantor R.S."/>
            <person name="Harrison S.T.L."/>
            <person name="Banfield J.F."/>
        </authorList>
    </citation>
    <scope>NUCLEOTIDE SEQUENCE</scope>
    <source>
        <strain evidence="14">SCN18_10_11_15_R4_P_38_20</strain>
    </source>
</reference>
<dbReference type="FunFam" id="3.40.50.10050:FF:000001">
    <property type="entry name" value="Translation initiation factor IF-2"/>
    <property type="match status" value="1"/>
</dbReference>
<dbReference type="NCBIfam" id="TIGR00487">
    <property type="entry name" value="IF-2"/>
    <property type="match status" value="1"/>
</dbReference>
<evidence type="ECO:0000256" key="4">
    <source>
        <dbReference type="ARBA" id="ARBA00022490"/>
    </source>
</evidence>
<feature type="compositionally biased region" description="Basic and acidic residues" evidence="12">
    <location>
        <begin position="190"/>
        <end position="199"/>
    </location>
</feature>
<dbReference type="InterPro" id="IPR027417">
    <property type="entry name" value="P-loop_NTPase"/>
</dbReference>
<gene>
    <name evidence="9 14" type="primary">infB</name>
    <name evidence="14" type="ORF">J0H12_02190</name>
</gene>
<feature type="region of interest" description="Disordered" evidence="12">
    <location>
        <begin position="1"/>
        <end position="74"/>
    </location>
</feature>
<protein>
    <recommendedName>
        <fullName evidence="3 9">Translation initiation factor IF-2</fullName>
    </recommendedName>
</protein>
<dbReference type="EMBL" id="JAFKGL010000012">
    <property type="protein sequence ID" value="MBN9412722.1"/>
    <property type="molecule type" value="Genomic_DNA"/>
</dbReference>
<evidence type="ECO:0000256" key="3">
    <source>
        <dbReference type="ARBA" id="ARBA00020675"/>
    </source>
</evidence>
<comment type="caution">
    <text evidence="14">The sequence shown here is derived from an EMBL/GenBank/DDBJ whole genome shotgun (WGS) entry which is preliminary data.</text>
</comment>
<keyword evidence="6 9" id="KW-0547">Nucleotide-binding</keyword>
<name>A0A8J7PQK5_9PROT</name>
<evidence type="ECO:0000256" key="12">
    <source>
        <dbReference type="SAM" id="MobiDB-lite"/>
    </source>
</evidence>
<comment type="similarity">
    <text evidence="2 9 10">Belongs to the TRAFAC class translation factor GTPase superfamily. Classic translation factor GTPase family. IF-2 subfamily.</text>
</comment>
<dbReference type="PANTHER" id="PTHR43381:SF5">
    <property type="entry name" value="TR-TYPE G DOMAIN-CONTAINING PROTEIN"/>
    <property type="match status" value="1"/>
</dbReference>
<evidence type="ECO:0000256" key="11">
    <source>
        <dbReference type="RuleBase" id="RU000645"/>
    </source>
</evidence>
<dbReference type="Pfam" id="PF04760">
    <property type="entry name" value="IF2_N"/>
    <property type="match status" value="1"/>
</dbReference>
<dbReference type="InterPro" id="IPR000178">
    <property type="entry name" value="TF_IF2_bacterial-like"/>
</dbReference>
<dbReference type="InterPro" id="IPR009000">
    <property type="entry name" value="Transl_B-barrel_sf"/>
</dbReference>
<sequence length="832" mass="90926">MTEQKDSNEKKTLTLGGKLSLKKTPESGQIRQSFSHGRSKSVAVEVRKKRTVEKAGGSEGEHYENSLKSGEKANSEFETRLKAVQNALKSAPDLEAKLSKERLLREEMEALRLVEIENQQKQEEERRQPQKVEETSEEIPSTTPPSLPVETSEQNVNASVRPKKSYEIDEGDEEGEHRNVKKSVAKPAVKKAENTEAKRHDFKQRLHGLSFEEALQADEEIGRGRHGSSRRPKFKKPKEIIETKFIVREVNIPEAISVQELANRMAIRAAEVVKKLISMGVLATVNQMIDADTAEIVVTEFGHICKRTTTEDIGNILMAQEEDPSTMVIRAPVVTVMGHVDHGKTSLLDAIRKTDVAAHEAGGITQHIGAYQVTMPSGKKITFIDTPGHAAFTEMRARGANVTDIVILVVAADDGIMAQTVEAIHHARAANVPIIVAINKIDKPDADANRVRTALLQHEIVLEEMGGDIIAIEVSAKTGLNIDKLEEAILLQAEVLNLKANPHRDALGAVIEAKLEKGRGAVATVLIQRGTLKVSDIFVAGTEWGRVRALVDDRGNNLKQASPSQPVEVIGFNGAPGAGDLFIVVESEAKAREIVDTRSQALKAHQAAALRKTTMDQLIQNAAAQGSMKELAVVIKSDVQGSLEAILGSIHKLATSEVSVRVLYSGVGGISESDVTLARASGGFVIGFNVRANQQARELAHRDGVELRYYSIIYDVIDDVKAILGGLLSPTLKENFLGNAEIRQVFNITKAGKIAGCYITEGTVKRGAKVRLLRDNVVIHEGSLKTLKRLKDEVKEVKQGFECGMAFENYQDIREGDVIECFEVESIARVLA</sequence>
<dbReference type="Pfam" id="PF11987">
    <property type="entry name" value="IF-2"/>
    <property type="match status" value="1"/>
</dbReference>
<dbReference type="InterPro" id="IPR015760">
    <property type="entry name" value="TIF_IF2"/>
</dbReference>
<dbReference type="Proteomes" id="UP000664414">
    <property type="component" value="Unassembled WGS sequence"/>
</dbReference>
<dbReference type="CDD" id="cd01887">
    <property type="entry name" value="IF2_eIF5B"/>
    <property type="match status" value="1"/>
</dbReference>
<evidence type="ECO:0000256" key="1">
    <source>
        <dbReference type="ARBA" id="ARBA00004496"/>
    </source>
</evidence>
<dbReference type="HAMAP" id="MF_00100_B">
    <property type="entry name" value="IF_2_B"/>
    <property type="match status" value="1"/>
</dbReference>
<dbReference type="Gene3D" id="3.40.50.300">
    <property type="entry name" value="P-loop containing nucleotide triphosphate hydrolases"/>
    <property type="match status" value="1"/>
</dbReference>
<dbReference type="InterPro" id="IPR004161">
    <property type="entry name" value="EFTu-like_2"/>
</dbReference>
<dbReference type="CDD" id="cd03692">
    <property type="entry name" value="mtIF2_IVc"/>
    <property type="match status" value="1"/>
</dbReference>
<feature type="binding site" evidence="9">
    <location>
        <begin position="439"/>
        <end position="442"/>
    </location>
    <ligand>
        <name>GTP</name>
        <dbReference type="ChEBI" id="CHEBI:37565"/>
    </ligand>
</feature>
<comment type="function">
    <text evidence="9 10">One of the essential components for the initiation of protein synthesis. Protects formylmethionyl-tRNA from spontaneous hydrolysis and promotes its binding to the 30S ribosomal subunits. Also involved in the hydrolysis of GTP during the formation of the 70S ribosomal complex.</text>
</comment>
<dbReference type="NCBIfam" id="TIGR00231">
    <property type="entry name" value="small_GTP"/>
    <property type="match status" value="1"/>
</dbReference>
<dbReference type="GO" id="GO:0003924">
    <property type="term" value="F:GTPase activity"/>
    <property type="evidence" value="ECO:0007669"/>
    <property type="project" value="UniProtKB-UniRule"/>
</dbReference>
<comment type="subcellular location">
    <subcellularLocation>
        <location evidence="1 9 11">Cytoplasm</location>
    </subcellularLocation>
</comment>
<dbReference type="Pfam" id="PF22042">
    <property type="entry name" value="EF-G_D2"/>
    <property type="match status" value="1"/>
</dbReference>
<dbReference type="FunFam" id="3.40.50.300:FF:000019">
    <property type="entry name" value="Translation initiation factor IF-2"/>
    <property type="match status" value="1"/>
</dbReference>
<dbReference type="FunFam" id="2.40.30.10:FF:000007">
    <property type="entry name" value="Translation initiation factor IF-2"/>
    <property type="match status" value="1"/>
</dbReference>
<feature type="domain" description="Tr-type G" evidence="13">
    <location>
        <begin position="329"/>
        <end position="499"/>
    </location>
</feature>
<dbReference type="InterPro" id="IPR036925">
    <property type="entry name" value="TIF_IF2_dom3_sf"/>
</dbReference>
<organism evidence="14 15">
    <name type="scientific">Candidatus Paracaedimonas acanthamoebae</name>
    <dbReference type="NCBI Taxonomy" id="244581"/>
    <lineage>
        <taxon>Bacteria</taxon>
        <taxon>Pseudomonadati</taxon>
        <taxon>Pseudomonadota</taxon>
        <taxon>Alphaproteobacteria</taxon>
        <taxon>Holosporales</taxon>
        <taxon>Caedimonadaceae</taxon>
        <taxon>Candidatus Paracaedimonas</taxon>
    </lineage>
</organism>
<feature type="compositionally biased region" description="Polar residues" evidence="12">
    <location>
        <begin position="26"/>
        <end position="36"/>
    </location>
</feature>
<keyword evidence="5 9" id="KW-0396">Initiation factor</keyword>
<evidence type="ECO:0000256" key="6">
    <source>
        <dbReference type="ARBA" id="ARBA00022741"/>
    </source>
</evidence>
<feature type="compositionally biased region" description="Basic and acidic residues" evidence="12">
    <location>
        <begin position="1"/>
        <end position="12"/>
    </location>
</feature>
<dbReference type="FunFam" id="2.40.30.10:FF:000008">
    <property type="entry name" value="Translation initiation factor IF-2"/>
    <property type="match status" value="1"/>
</dbReference>
<dbReference type="GO" id="GO:0003743">
    <property type="term" value="F:translation initiation factor activity"/>
    <property type="evidence" value="ECO:0007669"/>
    <property type="project" value="UniProtKB-UniRule"/>
</dbReference>
<evidence type="ECO:0000259" key="13">
    <source>
        <dbReference type="PROSITE" id="PS51722"/>
    </source>
</evidence>
<feature type="compositionally biased region" description="Basic and acidic residues" evidence="12">
    <location>
        <begin position="116"/>
        <end position="134"/>
    </location>
</feature>
<evidence type="ECO:0000256" key="8">
    <source>
        <dbReference type="ARBA" id="ARBA00023134"/>
    </source>
</evidence>
<dbReference type="SUPFAM" id="SSF50447">
    <property type="entry name" value="Translation proteins"/>
    <property type="match status" value="2"/>
</dbReference>
<dbReference type="Pfam" id="PF00009">
    <property type="entry name" value="GTP_EFTU"/>
    <property type="match status" value="1"/>
</dbReference>
<comment type="caution">
    <text evidence="9">Lacks conserved residue(s) required for the propagation of feature annotation.</text>
</comment>
<evidence type="ECO:0000256" key="7">
    <source>
        <dbReference type="ARBA" id="ARBA00022917"/>
    </source>
</evidence>
<evidence type="ECO:0000256" key="10">
    <source>
        <dbReference type="RuleBase" id="RU000644"/>
    </source>
</evidence>
<dbReference type="PANTHER" id="PTHR43381">
    <property type="entry name" value="TRANSLATION INITIATION FACTOR IF-2-RELATED"/>
    <property type="match status" value="1"/>
</dbReference>
<dbReference type="GO" id="GO:0005829">
    <property type="term" value="C:cytosol"/>
    <property type="evidence" value="ECO:0007669"/>
    <property type="project" value="TreeGrafter"/>
</dbReference>
<keyword evidence="7 9" id="KW-0648">Protein biosynthesis</keyword>
<feature type="binding site" evidence="9">
    <location>
        <begin position="385"/>
        <end position="389"/>
    </location>
    <ligand>
        <name>GTP</name>
        <dbReference type="ChEBI" id="CHEBI:37565"/>
    </ligand>
</feature>
<feature type="compositionally biased region" description="Polar residues" evidence="12">
    <location>
        <begin position="149"/>
        <end position="158"/>
    </location>
</feature>
<dbReference type="Gene3D" id="3.40.50.10050">
    <property type="entry name" value="Translation initiation factor IF- 2, domain 3"/>
    <property type="match status" value="1"/>
</dbReference>
<feature type="binding site" evidence="9">
    <location>
        <begin position="338"/>
        <end position="345"/>
    </location>
    <ligand>
        <name>GTP</name>
        <dbReference type="ChEBI" id="CHEBI:37565"/>
    </ligand>
</feature>
<feature type="compositionally biased region" description="Basic and acidic residues" evidence="12">
    <location>
        <begin position="59"/>
        <end position="74"/>
    </location>
</feature>
<dbReference type="InterPro" id="IPR005225">
    <property type="entry name" value="Small_GTP-bd"/>
</dbReference>
<dbReference type="PROSITE" id="PS51722">
    <property type="entry name" value="G_TR_2"/>
    <property type="match status" value="1"/>
</dbReference>
<dbReference type="Pfam" id="PF08364">
    <property type="entry name" value="IF2_assoc"/>
    <property type="match status" value="1"/>
</dbReference>
<dbReference type="InterPro" id="IPR013575">
    <property type="entry name" value="IF2_assoc_dom_bac"/>
</dbReference>
<dbReference type="InterPro" id="IPR006847">
    <property type="entry name" value="IF2_N"/>
</dbReference>
<dbReference type="SUPFAM" id="SSF52156">
    <property type="entry name" value="Initiation factor IF2/eIF5b, domain 3"/>
    <property type="match status" value="1"/>
</dbReference>
<dbReference type="Gene3D" id="2.40.30.10">
    <property type="entry name" value="Translation factors"/>
    <property type="match status" value="2"/>
</dbReference>
<dbReference type="InterPro" id="IPR000795">
    <property type="entry name" value="T_Tr_GTP-bd_dom"/>
</dbReference>
<evidence type="ECO:0000313" key="14">
    <source>
        <dbReference type="EMBL" id="MBN9412722.1"/>
    </source>
</evidence>
<keyword evidence="8 9" id="KW-0342">GTP-binding</keyword>
<accession>A0A8J7PQK5</accession>
<dbReference type="InterPro" id="IPR053905">
    <property type="entry name" value="EF-G-like_DII"/>
</dbReference>
<evidence type="ECO:0000256" key="2">
    <source>
        <dbReference type="ARBA" id="ARBA00007733"/>
    </source>
</evidence>
<dbReference type="AlphaFoldDB" id="A0A8J7PQK5"/>
<evidence type="ECO:0000313" key="15">
    <source>
        <dbReference type="Proteomes" id="UP000664414"/>
    </source>
</evidence>
<dbReference type="InterPro" id="IPR023115">
    <property type="entry name" value="TIF_IF2_dom3"/>
</dbReference>
<dbReference type="Pfam" id="PF03144">
    <property type="entry name" value="GTP_EFTU_D2"/>
    <property type="match status" value="1"/>
</dbReference>
<dbReference type="CDD" id="cd03702">
    <property type="entry name" value="IF2_mtIF2_II"/>
    <property type="match status" value="1"/>
</dbReference>
<dbReference type="SUPFAM" id="SSF52540">
    <property type="entry name" value="P-loop containing nucleoside triphosphate hydrolases"/>
    <property type="match status" value="1"/>
</dbReference>
<dbReference type="GO" id="GO:0005525">
    <property type="term" value="F:GTP binding"/>
    <property type="evidence" value="ECO:0007669"/>
    <property type="project" value="UniProtKB-KW"/>
</dbReference>
<dbReference type="PROSITE" id="PS01176">
    <property type="entry name" value="IF2"/>
    <property type="match status" value="1"/>
</dbReference>
<proteinExistence type="inferred from homology"/>
<evidence type="ECO:0000256" key="9">
    <source>
        <dbReference type="HAMAP-Rule" id="MF_00100"/>
    </source>
</evidence>
<evidence type="ECO:0000256" key="5">
    <source>
        <dbReference type="ARBA" id="ARBA00022540"/>
    </source>
</evidence>
<keyword evidence="4 9" id="KW-0963">Cytoplasm</keyword>
<feature type="region of interest" description="Disordered" evidence="12">
    <location>
        <begin position="116"/>
        <end position="205"/>
    </location>
</feature>